<gene>
    <name evidence="1" type="ORF">DVJ83_16400</name>
</gene>
<sequence>MEQQGAAGDRRYTILAAYGRGEPVRQIAALYGISPCSVRSMVTAYNREK</sequence>
<dbReference type="KEGG" id="dwu:DVJ83_16400"/>
<accession>A0A345IM04</accession>
<dbReference type="Pfam" id="PF13384">
    <property type="entry name" value="HTH_23"/>
    <property type="match status" value="1"/>
</dbReference>
<protein>
    <submittedName>
        <fullName evidence="1">Helix-turn-helix domain-containing protein</fullName>
    </submittedName>
</protein>
<dbReference type="Proteomes" id="UP000253744">
    <property type="component" value="Plasmid pDrdI"/>
</dbReference>
<dbReference type="RefSeq" id="WP_114673382.1">
    <property type="nucleotide sequence ID" value="NZ_CP031163.1"/>
</dbReference>
<reference evidence="1 2" key="1">
    <citation type="submission" date="2018-07" db="EMBL/GenBank/DDBJ databases">
        <title>Complete Genome and Methylome Analysis of Deinococcus wulumuqiensis NEB 479.</title>
        <authorList>
            <person name="Fomenkov A."/>
            <person name="Luyten Y."/>
            <person name="Vincze T."/>
            <person name="Anton B.P."/>
            <person name="Clark T."/>
            <person name="Roberts R.J."/>
            <person name="Morgan R.D."/>
        </authorList>
    </citation>
    <scope>NUCLEOTIDE SEQUENCE [LARGE SCALE GENOMIC DNA]</scope>
    <source>
        <strain evidence="1 2">NEB 479</strain>
        <plasmid evidence="2">Plasmid pdrdi</plasmid>
    </source>
</reference>
<evidence type="ECO:0000313" key="1">
    <source>
        <dbReference type="EMBL" id="AXH00727.1"/>
    </source>
</evidence>
<keyword evidence="1" id="KW-0614">Plasmid</keyword>
<proteinExistence type="predicted"/>
<dbReference type="EMBL" id="CP031163">
    <property type="protein sequence ID" value="AXH00727.1"/>
    <property type="molecule type" value="Genomic_DNA"/>
</dbReference>
<geneLocation type="plasmid" evidence="2">
    <name>pdrdi</name>
</geneLocation>
<dbReference type="AlphaFoldDB" id="A0A345IM04"/>
<organism evidence="1 2">
    <name type="scientific">Deinococcus wulumuqiensis</name>
    <dbReference type="NCBI Taxonomy" id="980427"/>
    <lineage>
        <taxon>Bacteria</taxon>
        <taxon>Thermotogati</taxon>
        <taxon>Deinococcota</taxon>
        <taxon>Deinococci</taxon>
        <taxon>Deinococcales</taxon>
        <taxon>Deinococcaceae</taxon>
        <taxon>Deinococcus</taxon>
    </lineage>
</organism>
<name>A0A345IM04_9DEIO</name>
<evidence type="ECO:0000313" key="2">
    <source>
        <dbReference type="Proteomes" id="UP000253744"/>
    </source>
</evidence>